<feature type="domain" description="PPM-type phosphatase" evidence="2">
    <location>
        <begin position="252"/>
        <end position="484"/>
    </location>
</feature>
<accession>A0A3N6RCC2</accession>
<dbReference type="InterPro" id="IPR036457">
    <property type="entry name" value="PPM-type-like_dom_sf"/>
</dbReference>
<evidence type="ECO:0000313" key="4">
    <source>
        <dbReference type="Proteomes" id="UP000269154"/>
    </source>
</evidence>
<gene>
    <name evidence="3" type="ORF">D5R40_19865</name>
</gene>
<dbReference type="CDD" id="cd00143">
    <property type="entry name" value="PP2Cc"/>
    <property type="match status" value="1"/>
</dbReference>
<dbReference type="SMART" id="SM00331">
    <property type="entry name" value="PP2C_SIG"/>
    <property type="match status" value="1"/>
</dbReference>
<keyword evidence="1" id="KW-0472">Membrane</keyword>
<dbReference type="SMART" id="SM00332">
    <property type="entry name" value="PP2Cc"/>
    <property type="match status" value="1"/>
</dbReference>
<feature type="transmembrane region" description="Helical" evidence="1">
    <location>
        <begin position="541"/>
        <end position="562"/>
    </location>
</feature>
<dbReference type="Proteomes" id="UP000269154">
    <property type="component" value="Unassembled WGS sequence"/>
</dbReference>
<proteinExistence type="predicted"/>
<dbReference type="OrthoDB" id="495860at2"/>
<dbReference type="Pfam" id="PF13672">
    <property type="entry name" value="PP2C_2"/>
    <property type="match status" value="1"/>
</dbReference>
<keyword evidence="1" id="KW-1133">Transmembrane helix</keyword>
<dbReference type="EMBL" id="RCBY01000124">
    <property type="protein sequence ID" value="RQH35596.1"/>
    <property type="molecule type" value="Genomic_DNA"/>
</dbReference>
<dbReference type="AlphaFoldDB" id="A0A3N6RCC2"/>
<protein>
    <submittedName>
        <fullName evidence="3">Serine/threonine protein phosphatase</fullName>
    </submittedName>
</protein>
<dbReference type="Gene3D" id="3.60.40.10">
    <property type="entry name" value="PPM-type phosphatase domain"/>
    <property type="match status" value="1"/>
</dbReference>
<dbReference type="SUPFAM" id="SSF81606">
    <property type="entry name" value="PP2C-like"/>
    <property type="match status" value="1"/>
</dbReference>
<keyword evidence="1" id="KW-0812">Transmembrane</keyword>
<keyword evidence="4" id="KW-1185">Reference proteome</keyword>
<sequence>MQNTMPKHYLWVIGEGIKTYRPGEIIVDRYQVQDDRILMDTQPEKTPQMPEEIPGKIEPYLRLFPYRLHIPQVFGIISVTEKKGTRKIWLLEAGPINSNSGSLMPKIATSWKHATAMRQLNWLWQIAQLWQPLNVQKVASSLLNSENLRVEGQLVRLLELQADQKSLTLQHLGRFWQKWASNAHPAVEKFLKQLFHQMIAGEVYNADQVIVQLDQALELLGRSQIRKINIATATDTGPNRSNNEDACYPPSKTAISYPPSYKTVAMVCDGIGGQEGGEEASELAIKVLCQRLQNIPEDGDPLTIITKLEESAYAANDAIYERNDNEQRQGRQRMGTTLVMALAHLHELYITHVGDSRAYWITPTRCYQVTLDDDVATRQVRLGYSLYQDAVNQIASGALVQALGITASTSLHPTVQRFPIDEDSIFLICSDGLSDKNRVEQYWQTEILPLLEGKTNLATVRDRLIEIANATNGHDNVTVALVYYQVTDKGQITELSVPPVKVQHLKVEKSRKNSEFNSSDNQFFDNKPKNFPYDSEYKSGWFYLSGILILLVLGGILAYFLSPLVKGLTEQKKITQPLDVSSPKNNTFAGNTKNPSQQTNSIFSPSLSLDIGSFILISHGGHDRESLHEPIELLNNTTNKTVKGTVGDGSILQVTRKLNQSEENWLELQICATETPSNIDLEFSNFLLQPKDKGWIQQAKIESSSDVIILEKNSEKLDGCVED</sequence>
<dbReference type="PROSITE" id="PS51746">
    <property type="entry name" value="PPM_2"/>
    <property type="match status" value="1"/>
</dbReference>
<dbReference type="InterPro" id="IPR001932">
    <property type="entry name" value="PPM-type_phosphatase-like_dom"/>
</dbReference>
<evidence type="ECO:0000256" key="1">
    <source>
        <dbReference type="SAM" id="Phobius"/>
    </source>
</evidence>
<evidence type="ECO:0000259" key="2">
    <source>
        <dbReference type="PROSITE" id="PS51746"/>
    </source>
</evidence>
<comment type="caution">
    <text evidence="3">The sequence shown here is derived from an EMBL/GenBank/DDBJ whole genome shotgun (WGS) entry which is preliminary data.</text>
</comment>
<name>A0A3N6RCC2_9CYAN</name>
<reference evidence="3 4" key="1">
    <citation type="journal article" date="2018" name="ACS Chem. Biol.">
        <title>Ketoreductase domain dysfunction expands chemodiversity: malyngamide biosynthesis in the cyanobacterium Okeania hirsuta.</title>
        <authorList>
            <person name="Moss N.A."/>
            <person name="Leao T."/>
            <person name="Rankin M."/>
            <person name="McCullough T.M."/>
            <person name="Qu P."/>
            <person name="Korobeynikov A."/>
            <person name="Smith J.L."/>
            <person name="Gerwick L."/>
            <person name="Gerwick W.H."/>
        </authorList>
    </citation>
    <scope>NUCLEOTIDE SEQUENCE [LARGE SCALE GENOMIC DNA]</scope>
    <source>
        <strain evidence="3 4">PAB10Feb10-1</strain>
    </source>
</reference>
<organism evidence="3 4">
    <name type="scientific">Okeania hirsuta</name>
    <dbReference type="NCBI Taxonomy" id="1458930"/>
    <lineage>
        <taxon>Bacteria</taxon>
        <taxon>Bacillati</taxon>
        <taxon>Cyanobacteriota</taxon>
        <taxon>Cyanophyceae</taxon>
        <taxon>Oscillatoriophycideae</taxon>
        <taxon>Oscillatoriales</taxon>
        <taxon>Microcoleaceae</taxon>
        <taxon>Okeania</taxon>
    </lineage>
</organism>
<evidence type="ECO:0000313" key="3">
    <source>
        <dbReference type="EMBL" id="RQH35596.1"/>
    </source>
</evidence>